<dbReference type="RefSeq" id="WP_210791884.1">
    <property type="nucleotide sequence ID" value="NZ_JAGPXB010000025.1"/>
</dbReference>
<evidence type="ECO:0008006" key="4">
    <source>
        <dbReference type="Google" id="ProtNLM"/>
    </source>
</evidence>
<dbReference type="Proteomes" id="UP000679008">
    <property type="component" value="Unassembled WGS sequence"/>
</dbReference>
<proteinExistence type="predicted"/>
<keyword evidence="3" id="KW-1185">Reference proteome</keyword>
<gene>
    <name evidence="2" type="ORF">KBJ98_15015</name>
</gene>
<name>A0ABS5D7Q2_9FLAO</name>
<evidence type="ECO:0000313" key="3">
    <source>
        <dbReference type="Proteomes" id="UP000679008"/>
    </source>
</evidence>
<sequence length="135" mass="15405">MKLKLKLILILLLPTINVFGQNTKIEKSILISSGYISKSKVVKINAVNFDLVLKNRDTVYLQTTESKFVTKEGISVGKKFSELPIKIKQGLTKENGWGYYYKLPSGWSIGFCEGNSCTESYPNENSKIKWMFKRK</sequence>
<feature type="signal peptide" evidence="1">
    <location>
        <begin position="1"/>
        <end position="20"/>
    </location>
</feature>
<evidence type="ECO:0000313" key="2">
    <source>
        <dbReference type="EMBL" id="MBQ0910021.1"/>
    </source>
</evidence>
<evidence type="ECO:0000256" key="1">
    <source>
        <dbReference type="SAM" id="SignalP"/>
    </source>
</evidence>
<feature type="chain" id="PRO_5046667055" description="DUF4430 domain-containing protein" evidence="1">
    <location>
        <begin position="21"/>
        <end position="135"/>
    </location>
</feature>
<dbReference type="EMBL" id="JAGPXB010000025">
    <property type="protein sequence ID" value="MBQ0910021.1"/>
    <property type="molecule type" value="Genomic_DNA"/>
</dbReference>
<organism evidence="2 3">
    <name type="scientific">Flavobacterium erciyesense</name>
    <dbReference type="NCBI Taxonomy" id="2825842"/>
    <lineage>
        <taxon>Bacteria</taxon>
        <taxon>Pseudomonadati</taxon>
        <taxon>Bacteroidota</taxon>
        <taxon>Flavobacteriia</taxon>
        <taxon>Flavobacteriales</taxon>
        <taxon>Flavobacteriaceae</taxon>
        <taxon>Flavobacterium</taxon>
    </lineage>
</organism>
<accession>A0ABS5D7Q2</accession>
<comment type="caution">
    <text evidence="2">The sequence shown here is derived from an EMBL/GenBank/DDBJ whole genome shotgun (WGS) entry which is preliminary data.</text>
</comment>
<protein>
    <recommendedName>
        <fullName evidence="4">DUF4430 domain-containing protein</fullName>
    </recommendedName>
</protein>
<keyword evidence="1" id="KW-0732">Signal</keyword>
<reference evidence="2 3" key="1">
    <citation type="submission" date="2021-04" db="EMBL/GenBank/DDBJ databases">
        <title>Description of novel Flavobacterium sp. F-328.</title>
        <authorList>
            <person name="Saticioglu I.B."/>
        </authorList>
    </citation>
    <scope>NUCLEOTIDE SEQUENCE [LARGE SCALE GENOMIC DNA]</scope>
    <source>
        <strain evidence="2 3">F-328</strain>
    </source>
</reference>